<accession>A0ABX2EV84</accession>
<comment type="function">
    <text evidence="3">With LigD forms a non-homologous end joining (NHEJ) DNA repair enzyme, which repairs dsDNA breaks with reduced fidelity. Binds linear dsDNA with 5'- and 3'- overhangs but not closed circular dsDNA nor ssDNA. Recruits and stimulates the ligase activity of LigD.</text>
</comment>
<dbReference type="PANTHER" id="PTHR41251:SF1">
    <property type="entry name" value="NON-HOMOLOGOUS END JOINING PROTEIN KU"/>
    <property type="match status" value="1"/>
</dbReference>
<evidence type="ECO:0000256" key="4">
    <source>
        <dbReference type="SAM" id="MobiDB-lite"/>
    </source>
</evidence>
<feature type="compositionally biased region" description="Basic and acidic residues" evidence="4">
    <location>
        <begin position="254"/>
        <end position="275"/>
    </location>
</feature>
<name>A0ABX2EV84_9PSEU</name>
<dbReference type="RefSeq" id="WP_173123120.1">
    <property type="nucleotide sequence ID" value="NZ_CBCSGW010000042.1"/>
</dbReference>
<feature type="compositionally biased region" description="Basic and acidic residues" evidence="4">
    <location>
        <begin position="289"/>
        <end position="300"/>
    </location>
</feature>
<keyword evidence="2 3" id="KW-0233">DNA recombination</keyword>
<dbReference type="Pfam" id="PF02735">
    <property type="entry name" value="Ku"/>
    <property type="match status" value="1"/>
</dbReference>
<evidence type="ECO:0000256" key="1">
    <source>
        <dbReference type="ARBA" id="ARBA00023125"/>
    </source>
</evidence>
<comment type="similarity">
    <text evidence="3">Belongs to the prokaryotic Ku family.</text>
</comment>
<evidence type="ECO:0000259" key="5">
    <source>
        <dbReference type="SMART" id="SM00559"/>
    </source>
</evidence>
<keyword evidence="1 3" id="KW-0238">DNA-binding</keyword>
<evidence type="ECO:0000313" key="6">
    <source>
        <dbReference type="EMBL" id="NRN62872.1"/>
    </source>
</evidence>
<dbReference type="Proteomes" id="UP000763557">
    <property type="component" value="Unassembled WGS sequence"/>
</dbReference>
<dbReference type="CDD" id="cd00789">
    <property type="entry name" value="KU_like"/>
    <property type="match status" value="1"/>
</dbReference>
<dbReference type="PANTHER" id="PTHR41251">
    <property type="entry name" value="NON-HOMOLOGOUS END JOINING PROTEIN KU"/>
    <property type="match status" value="1"/>
</dbReference>
<dbReference type="InterPro" id="IPR006164">
    <property type="entry name" value="DNA_bd_Ku70/Ku80"/>
</dbReference>
<keyword evidence="3" id="KW-0227">DNA damage</keyword>
<gene>
    <name evidence="3" type="primary">ku</name>
    <name evidence="6" type="ORF">GC106_730</name>
</gene>
<dbReference type="NCBIfam" id="TIGR02772">
    <property type="entry name" value="Ku_bact"/>
    <property type="match status" value="1"/>
</dbReference>
<feature type="region of interest" description="Disordered" evidence="4">
    <location>
        <begin position="254"/>
        <end position="304"/>
    </location>
</feature>
<keyword evidence="3" id="KW-0234">DNA repair</keyword>
<evidence type="ECO:0000256" key="3">
    <source>
        <dbReference type="HAMAP-Rule" id="MF_01875"/>
    </source>
</evidence>
<sequence length="319" mass="35675">MARAIWSGAISFGLVSIPVELYSATSDHTVHFNQFERGTSDRIRYKRVNERTGKEVEFGDIVKGREVGDGEFVLVEPDELADIAPGRSRTIDIEAFVDLDEIDPIFYQKTYWLAPAKKEYAKPYALLAKAMTESNRAGVATFVMRGKQYLTAVRARDGIMALETMYFADEIRDPGEITETVKGAKAAQGKELKMATALIESMSEKWQPEDYRDTYTDKVNKLIEDKAKGNEIVAEAEPPQATEVTDLMEALRRSVESTHGRKREPAGEKSPEQGKRKAKEPGLAGLSKAELDERARDLHIRGRSKMNRAELEKAIAKAS</sequence>
<dbReference type="SMART" id="SM00559">
    <property type="entry name" value="Ku78"/>
    <property type="match status" value="1"/>
</dbReference>
<evidence type="ECO:0000313" key="7">
    <source>
        <dbReference type="Proteomes" id="UP000763557"/>
    </source>
</evidence>
<dbReference type="InterPro" id="IPR016194">
    <property type="entry name" value="SPOC-like_C_dom_sf"/>
</dbReference>
<comment type="caution">
    <text evidence="6">The sequence shown here is derived from an EMBL/GenBank/DDBJ whole genome shotgun (WGS) entry which is preliminary data.</text>
</comment>
<dbReference type="InterPro" id="IPR009187">
    <property type="entry name" value="Prok_Ku"/>
</dbReference>
<comment type="subunit">
    <text evidence="3">Homodimer. Interacts with LigD.</text>
</comment>
<feature type="domain" description="Ku" evidence="5">
    <location>
        <begin position="53"/>
        <end position="183"/>
    </location>
</feature>
<dbReference type="HAMAP" id="MF_01875">
    <property type="entry name" value="Prokaryotic_Ku"/>
    <property type="match status" value="1"/>
</dbReference>
<dbReference type="SUPFAM" id="SSF100939">
    <property type="entry name" value="SPOC domain-like"/>
    <property type="match status" value="1"/>
</dbReference>
<organism evidence="6 7">
    <name type="scientific">Kibdelosporangium persicum</name>
    <dbReference type="NCBI Taxonomy" id="2698649"/>
    <lineage>
        <taxon>Bacteria</taxon>
        <taxon>Bacillati</taxon>
        <taxon>Actinomycetota</taxon>
        <taxon>Actinomycetes</taxon>
        <taxon>Pseudonocardiales</taxon>
        <taxon>Pseudonocardiaceae</taxon>
        <taxon>Kibdelosporangium</taxon>
    </lineage>
</organism>
<reference evidence="6 7" key="1">
    <citation type="submission" date="2020-01" db="EMBL/GenBank/DDBJ databases">
        <title>Kibdelosporangium persica a novel Actinomycetes from a hot desert in Iran.</title>
        <authorList>
            <person name="Safaei N."/>
            <person name="Zaburannyi N."/>
            <person name="Mueller R."/>
            <person name="Wink J."/>
        </authorList>
    </citation>
    <scope>NUCLEOTIDE SEQUENCE [LARGE SCALE GENOMIC DNA]</scope>
    <source>
        <strain evidence="6 7">4NS15</strain>
    </source>
</reference>
<dbReference type="EMBL" id="JAAATY010000001">
    <property type="protein sequence ID" value="NRN62872.1"/>
    <property type="molecule type" value="Genomic_DNA"/>
</dbReference>
<protein>
    <recommendedName>
        <fullName evidence="3">Non-homologous end joining protein Ku</fullName>
    </recommendedName>
</protein>
<dbReference type="PIRSF" id="PIRSF006493">
    <property type="entry name" value="Prok_Ku"/>
    <property type="match status" value="1"/>
</dbReference>
<proteinExistence type="inferred from homology"/>
<keyword evidence="7" id="KW-1185">Reference proteome</keyword>
<dbReference type="Gene3D" id="2.40.290.10">
    <property type="match status" value="1"/>
</dbReference>
<evidence type="ECO:0000256" key="2">
    <source>
        <dbReference type="ARBA" id="ARBA00023172"/>
    </source>
</evidence>